<gene>
    <name evidence="4" type="ORF">B0H65DRAFT_544962</name>
</gene>
<accession>A0AAE0JQ99</accession>
<comment type="caution">
    <text evidence="4">The sequence shown here is derived from an EMBL/GenBank/DDBJ whole genome shotgun (WGS) entry which is preliminary data.</text>
</comment>
<dbReference type="SUPFAM" id="SSF56112">
    <property type="entry name" value="Protein kinase-like (PK-like)"/>
    <property type="match status" value="1"/>
</dbReference>
<evidence type="ECO:0000313" key="4">
    <source>
        <dbReference type="EMBL" id="KAK3355721.1"/>
    </source>
</evidence>
<dbReference type="GO" id="GO:0102193">
    <property type="term" value="F:protein-ribulosamine 3-kinase activity"/>
    <property type="evidence" value="ECO:0007669"/>
    <property type="project" value="UniProtKB-EC"/>
</dbReference>
<sequence length="315" mass="34308">MSSPNPPSVDTKADHQAAILAKKTNPSTGQRIDIDPAIIAGHTFIQATALGGSLWCQTAKIETTFSPSISPERNNDDNDPTKLQPQTSANSVPATAYFFLKTARGPIAKKMFTGEFAGMTALREALPEFAPKPIAFAQLHKSTTGTSPTGKFAFGVTTCNGNIEQLVDWEERWDVFFAKGLRWMVDLHSKITGVSTNENDDLKTAVEKLCKVVIPHLLSPDRLKDSIFTGQQKIKPCLVHGDLWIGNTGTMCNTADTGGEPVIFDPAAFYAHNEYELGNWVPERCGFGGGLRGGEFVREYERLYPPQCRGTEGGV</sequence>
<keyword evidence="4" id="KW-0808">Transferase</keyword>
<keyword evidence="5" id="KW-1185">Reference proteome</keyword>
<reference evidence="4" key="1">
    <citation type="journal article" date="2023" name="Mol. Phylogenet. Evol.">
        <title>Genome-scale phylogeny and comparative genomics of the fungal order Sordariales.</title>
        <authorList>
            <person name="Hensen N."/>
            <person name="Bonometti L."/>
            <person name="Westerberg I."/>
            <person name="Brannstrom I.O."/>
            <person name="Guillou S."/>
            <person name="Cros-Aarteil S."/>
            <person name="Calhoun S."/>
            <person name="Haridas S."/>
            <person name="Kuo A."/>
            <person name="Mondo S."/>
            <person name="Pangilinan J."/>
            <person name="Riley R."/>
            <person name="LaButti K."/>
            <person name="Andreopoulos B."/>
            <person name="Lipzen A."/>
            <person name="Chen C."/>
            <person name="Yan M."/>
            <person name="Daum C."/>
            <person name="Ng V."/>
            <person name="Clum A."/>
            <person name="Steindorff A."/>
            <person name="Ohm R.A."/>
            <person name="Martin F."/>
            <person name="Silar P."/>
            <person name="Natvig D.O."/>
            <person name="Lalanne C."/>
            <person name="Gautier V."/>
            <person name="Ament-Velasquez S.L."/>
            <person name="Kruys A."/>
            <person name="Hutchinson M.I."/>
            <person name="Powell A.J."/>
            <person name="Barry K."/>
            <person name="Miller A.N."/>
            <person name="Grigoriev I.V."/>
            <person name="Debuchy R."/>
            <person name="Gladieux P."/>
            <person name="Hiltunen Thoren M."/>
            <person name="Johannesson H."/>
        </authorList>
    </citation>
    <scope>NUCLEOTIDE SEQUENCE</scope>
    <source>
        <strain evidence="4">CBS 560.94</strain>
    </source>
</reference>
<dbReference type="AlphaFoldDB" id="A0AAE0JQ99"/>
<dbReference type="RefSeq" id="XP_062687099.1">
    <property type="nucleotide sequence ID" value="XM_062829338.1"/>
</dbReference>
<dbReference type="Proteomes" id="UP001278500">
    <property type="component" value="Unassembled WGS sequence"/>
</dbReference>
<dbReference type="Gene3D" id="3.90.1200.10">
    <property type="match status" value="1"/>
</dbReference>
<evidence type="ECO:0000313" key="5">
    <source>
        <dbReference type="Proteomes" id="UP001278500"/>
    </source>
</evidence>
<organism evidence="4 5">
    <name type="scientific">Neurospora tetraspora</name>
    <dbReference type="NCBI Taxonomy" id="94610"/>
    <lineage>
        <taxon>Eukaryota</taxon>
        <taxon>Fungi</taxon>
        <taxon>Dikarya</taxon>
        <taxon>Ascomycota</taxon>
        <taxon>Pezizomycotina</taxon>
        <taxon>Sordariomycetes</taxon>
        <taxon>Sordariomycetidae</taxon>
        <taxon>Sordariales</taxon>
        <taxon>Sordariaceae</taxon>
        <taxon>Neurospora</taxon>
    </lineage>
</organism>
<dbReference type="GO" id="GO:0016301">
    <property type="term" value="F:kinase activity"/>
    <property type="evidence" value="ECO:0007669"/>
    <property type="project" value="UniProtKB-KW"/>
</dbReference>
<proteinExistence type="predicted"/>
<name>A0AAE0JQ99_9PEZI</name>
<evidence type="ECO:0000256" key="1">
    <source>
        <dbReference type="ARBA" id="ARBA00011961"/>
    </source>
</evidence>
<dbReference type="InterPro" id="IPR016477">
    <property type="entry name" value="Fructo-/Ketosamine-3-kinase"/>
</dbReference>
<comment type="catalytic activity">
    <reaction evidence="2">
        <text>N(6)-D-ribulosyl-L-lysyl-[protein] + ATP = N(6)-(3-O-phospho-D-ribulosyl)-L-lysyl-[protein] + ADP + H(+)</text>
        <dbReference type="Rhea" id="RHEA:48432"/>
        <dbReference type="Rhea" id="RHEA-COMP:12103"/>
        <dbReference type="Rhea" id="RHEA-COMP:12104"/>
        <dbReference type="ChEBI" id="CHEBI:15378"/>
        <dbReference type="ChEBI" id="CHEBI:30616"/>
        <dbReference type="ChEBI" id="CHEBI:90418"/>
        <dbReference type="ChEBI" id="CHEBI:90420"/>
        <dbReference type="ChEBI" id="CHEBI:456216"/>
        <dbReference type="EC" id="2.7.1.172"/>
    </reaction>
    <physiologicalReaction direction="left-to-right" evidence="2">
        <dbReference type="Rhea" id="RHEA:48433"/>
    </physiologicalReaction>
</comment>
<evidence type="ECO:0000256" key="2">
    <source>
        <dbReference type="ARBA" id="ARBA00048655"/>
    </source>
</evidence>
<reference evidence="4" key="2">
    <citation type="submission" date="2023-06" db="EMBL/GenBank/DDBJ databases">
        <authorList>
            <consortium name="Lawrence Berkeley National Laboratory"/>
            <person name="Haridas S."/>
            <person name="Hensen N."/>
            <person name="Bonometti L."/>
            <person name="Westerberg I."/>
            <person name="Brannstrom I.O."/>
            <person name="Guillou S."/>
            <person name="Cros-Aarteil S."/>
            <person name="Calhoun S."/>
            <person name="Kuo A."/>
            <person name="Mondo S."/>
            <person name="Pangilinan J."/>
            <person name="Riley R."/>
            <person name="Labutti K."/>
            <person name="Andreopoulos B."/>
            <person name="Lipzen A."/>
            <person name="Chen C."/>
            <person name="Yanf M."/>
            <person name="Daum C."/>
            <person name="Ng V."/>
            <person name="Clum A."/>
            <person name="Steindorff A."/>
            <person name="Ohm R."/>
            <person name="Martin F."/>
            <person name="Silar P."/>
            <person name="Natvig D."/>
            <person name="Lalanne C."/>
            <person name="Gautier V."/>
            <person name="Ament-Velasquez S.L."/>
            <person name="Kruys A."/>
            <person name="Hutchinson M.I."/>
            <person name="Powell A.J."/>
            <person name="Barry K."/>
            <person name="Miller A.N."/>
            <person name="Grigoriev I.V."/>
            <person name="Debuchy R."/>
            <person name="Gladieux P."/>
            <person name="Thoren M.H."/>
            <person name="Johannesson H."/>
        </authorList>
    </citation>
    <scope>NUCLEOTIDE SEQUENCE</scope>
    <source>
        <strain evidence="4">CBS 560.94</strain>
    </source>
</reference>
<protein>
    <recommendedName>
        <fullName evidence="1">protein-ribulosamine 3-kinase</fullName>
        <ecNumber evidence="1">2.7.1.172</ecNumber>
    </recommendedName>
</protein>
<dbReference type="PANTHER" id="PTHR12149">
    <property type="entry name" value="FRUCTOSAMINE 3 KINASE-RELATED PROTEIN"/>
    <property type="match status" value="1"/>
</dbReference>
<dbReference type="Pfam" id="PF03881">
    <property type="entry name" value="Fructosamin_kin"/>
    <property type="match status" value="1"/>
</dbReference>
<dbReference type="InterPro" id="IPR011009">
    <property type="entry name" value="Kinase-like_dom_sf"/>
</dbReference>
<dbReference type="PANTHER" id="PTHR12149:SF8">
    <property type="entry name" value="PROTEIN-RIBULOSAMINE 3-KINASE"/>
    <property type="match status" value="1"/>
</dbReference>
<dbReference type="GeneID" id="87866492"/>
<keyword evidence="4" id="KW-0418">Kinase</keyword>
<feature type="region of interest" description="Disordered" evidence="3">
    <location>
        <begin position="66"/>
        <end position="89"/>
    </location>
</feature>
<dbReference type="EMBL" id="JAUEPP010000001">
    <property type="protein sequence ID" value="KAK3355721.1"/>
    <property type="molecule type" value="Genomic_DNA"/>
</dbReference>
<evidence type="ECO:0000256" key="3">
    <source>
        <dbReference type="SAM" id="MobiDB-lite"/>
    </source>
</evidence>
<dbReference type="EC" id="2.7.1.172" evidence="1"/>